<name>A0A1F6G9X9_9PROT</name>
<comment type="caution">
    <text evidence="1">The sequence shown here is derived from an EMBL/GenBank/DDBJ whole genome shotgun (WGS) entry which is preliminary data.</text>
</comment>
<evidence type="ECO:0000313" key="1">
    <source>
        <dbReference type="EMBL" id="OGG94908.1"/>
    </source>
</evidence>
<dbReference type="STRING" id="1817772.A2527_10040"/>
<proteinExistence type="predicted"/>
<evidence type="ECO:0000313" key="2">
    <source>
        <dbReference type="Proteomes" id="UP000178449"/>
    </source>
</evidence>
<protein>
    <submittedName>
        <fullName evidence="1">Uncharacterized protein</fullName>
    </submittedName>
</protein>
<sequence length="251" mass="28268">MNKRLKHIGGHYSAKSFDRLTKQIEGKGMLLVVIINTTCEDCQKIQDFINQLKQGLINKLSNLVVCFGYNNDKVHKEEPSGGDKKKTKDSFSEKDEKLKDQKKLADSNLFSWEALPDGHGYAIFTNAGEPQLYPGEFDHDEFKSNVLTTIRRVGSSVRTLAGLPGKREFVEKKRSGIVVEYASSTKTSEISECEQEVAKYQSKLALPVYFCKGLTAEITLVYKGNSLHKNKGLDLEKFLKKMPKLPQDNEA</sequence>
<gene>
    <name evidence="1" type="ORF">A2527_10040</name>
</gene>
<accession>A0A1F6G9X9</accession>
<dbReference type="AlphaFoldDB" id="A0A1F6G9X9"/>
<dbReference type="EMBL" id="MFNE01000031">
    <property type="protein sequence ID" value="OGG94908.1"/>
    <property type="molecule type" value="Genomic_DNA"/>
</dbReference>
<organism evidence="1 2">
    <name type="scientific">Candidatus Lambdaproteobacteria bacterium RIFOXYD2_FULL_50_16</name>
    <dbReference type="NCBI Taxonomy" id="1817772"/>
    <lineage>
        <taxon>Bacteria</taxon>
        <taxon>Pseudomonadati</taxon>
        <taxon>Pseudomonadota</taxon>
        <taxon>Candidatus Lambdaproteobacteria</taxon>
    </lineage>
</organism>
<reference evidence="1 2" key="1">
    <citation type="journal article" date="2016" name="Nat. Commun.">
        <title>Thousands of microbial genomes shed light on interconnected biogeochemical processes in an aquifer system.</title>
        <authorList>
            <person name="Anantharaman K."/>
            <person name="Brown C.T."/>
            <person name="Hug L.A."/>
            <person name="Sharon I."/>
            <person name="Castelle C.J."/>
            <person name="Probst A.J."/>
            <person name="Thomas B.C."/>
            <person name="Singh A."/>
            <person name="Wilkins M.J."/>
            <person name="Karaoz U."/>
            <person name="Brodie E.L."/>
            <person name="Williams K.H."/>
            <person name="Hubbard S.S."/>
            <person name="Banfield J.F."/>
        </authorList>
    </citation>
    <scope>NUCLEOTIDE SEQUENCE [LARGE SCALE GENOMIC DNA]</scope>
</reference>
<dbReference type="Proteomes" id="UP000178449">
    <property type="component" value="Unassembled WGS sequence"/>
</dbReference>